<evidence type="ECO:0000259" key="3">
    <source>
        <dbReference type="PROSITE" id="PS50158"/>
    </source>
</evidence>
<evidence type="ECO:0000256" key="2">
    <source>
        <dbReference type="SAM" id="MobiDB-lite"/>
    </source>
</evidence>
<sequence>MFLDGSRVEMLKMDSVFFFFGWAMYTFGRILPPSLGEIYNLPVINDLKKCGYSKDNCELNFKFLNNLQPEWKQYATMMRQNKNLMDINIDALYNILQQNQGDVNDAMGSKKKTVVVTSDPLALIAEKTNVSRSKEKAFNRRKFYSKPTNNNLRTSSSSQSANKKQEFVKTDNKRVKKKDDEKKRDMSRVKCYNCKKEGHFSKNCKKAKVKDYEYYKTKMLLAKKDKDEQDLLAEDQAWMESSSDSDQEINANMKDDEKKRDMSRVKCYNCKKEGHFSKNCKKAKVKDYEYYKTKMLLAKKDKDEQDLLAEDQAWMESSSDSDQEINANMEKYAKLEAERYKYMIRYSAYFDNDKQHRKQIADQQVLYDKMRQTSSLKPYVLNVILEKIIIDLEDEVVNLLEKEKANMETIESSKSKGFESSENVSFESENQSENDCLVVKKECDKKENSKVIAPGMFKLNVLQCVSPISMLKSSYLDTFSGVRRPKHSNVIWKKKWSSNTSNVGLSAKKGSSNTSNVGFSAVSVPNLNKNVKRYSRKDLLACNNSHLGETRSVFVCNDAMNVSCDSRMNDLLDDNNFFIFDDVNVRIFPVSKMPFRKKPRDSMHIVQICLWIIDSGCLKHITAGIRVQTHVECVSEVGEWFCTVRCRVEPETINE</sequence>
<protein>
    <recommendedName>
        <fullName evidence="3">CCHC-type domain-containing protein</fullName>
    </recommendedName>
</protein>
<dbReference type="Pfam" id="PF00098">
    <property type="entry name" value="zf-CCHC"/>
    <property type="match status" value="2"/>
</dbReference>
<dbReference type="InterPro" id="IPR001878">
    <property type="entry name" value="Znf_CCHC"/>
</dbReference>
<feature type="region of interest" description="Disordered" evidence="2">
    <location>
        <begin position="238"/>
        <end position="257"/>
    </location>
</feature>
<accession>A0A6L2MDK2</accession>
<feature type="compositionally biased region" description="Basic and acidic residues" evidence="2">
    <location>
        <begin position="163"/>
        <end position="182"/>
    </location>
</feature>
<dbReference type="SMART" id="SM00343">
    <property type="entry name" value="ZnF_C2HC"/>
    <property type="match status" value="2"/>
</dbReference>
<reference evidence="4" key="1">
    <citation type="journal article" date="2019" name="Sci. Rep.">
        <title>Draft genome of Tanacetum cinerariifolium, the natural source of mosquito coil.</title>
        <authorList>
            <person name="Yamashiro T."/>
            <person name="Shiraishi A."/>
            <person name="Satake H."/>
            <person name="Nakayama K."/>
        </authorList>
    </citation>
    <scope>NUCLEOTIDE SEQUENCE</scope>
</reference>
<feature type="domain" description="CCHC-type" evidence="3">
    <location>
        <begin position="266"/>
        <end position="282"/>
    </location>
</feature>
<feature type="compositionally biased region" description="Polar residues" evidence="2">
    <location>
        <begin position="239"/>
        <end position="250"/>
    </location>
</feature>
<keyword evidence="1" id="KW-0479">Metal-binding</keyword>
<dbReference type="PROSITE" id="PS50158">
    <property type="entry name" value="ZF_CCHC"/>
    <property type="match status" value="2"/>
</dbReference>
<feature type="compositionally biased region" description="Polar residues" evidence="2">
    <location>
        <begin position="146"/>
        <end position="162"/>
    </location>
</feature>
<organism evidence="4">
    <name type="scientific">Tanacetum cinerariifolium</name>
    <name type="common">Dalmatian daisy</name>
    <name type="synonym">Chrysanthemum cinerariifolium</name>
    <dbReference type="NCBI Taxonomy" id="118510"/>
    <lineage>
        <taxon>Eukaryota</taxon>
        <taxon>Viridiplantae</taxon>
        <taxon>Streptophyta</taxon>
        <taxon>Embryophyta</taxon>
        <taxon>Tracheophyta</taxon>
        <taxon>Spermatophyta</taxon>
        <taxon>Magnoliopsida</taxon>
        <taxon>eudicotyledons</taxon>
        <taxon>Gunneridae</taxon>
        <taxon>Pentapetalae</taxon>
        <taxon>asterids</taxon>
        <taxon>campanulids</taxon>
        <taxon>Asterales</taxon>
        <taxon>Asteraceae</taxon>
        <taxon>Asteroideae</taxon>
        <taxon>Anthemideae</taxon>
        <taxon>Anthemidinae</taxon>
        <taxon>Tanacetum</taxon>
    </lineage>
</organism>
<feature type="domain" description="CCHC-type" evidence="3">
    <location>
        <begin position="190"/>
        <end position="206"/>
    </location>
</feature>
<name>A0A6L2MDK2_TANCI</name>
<evidence type="ECO:0000256" key="1">
    <source>
        <dbReference type="PROSITE-ProRule" id="PRU00047"/>
    </source>
</evidence>
<evidence type="ECO:0000313" key="4">
    <source>
        <dbReference type="EMBL" id="GEU70564.1"/>
    </source>
</evidence>
<dbReference type="GO" id="GO:0008270">
    <property type="term" value="F:zinc ion binding"/>
    <property type="evidence" value="ECO:0007669"/>
    <property type="project" value="UniProtKB-KW"/>
</dbReference>
<dbReference type="InterPro" id="IPR036875">
    <property type="entry name" value="Znf_CCHC_sf"/>
</dbReference>
<comment type="caution">
    <text evidence="4">The sequence shown here is derived from an EMBL/GenBank/DDBJ whole genome shotgun (WGS) entry which is preliminary data.</text>
</comment>
<proteinExistence type="predicted"/>
<dbReference type="AlphaFoldDB" id="A0A6L2MDK2"/>
<dbReference type="SUPFAM" id="SSF57756">
    <property type="entry name" value="Retrovirus zinc finger-like domains"/>
    <property type="match status" value="2"/>
</dbReference>
<keyword evidence="1" id="KW-0863">Zinc-finger</keyword>
<keyword evidence="1" id="KW-0862">Zinc</keyword>
<dbReference type="Gene3D" id="4.10.60.10">
    <property type="entry name" value="Zinc finger, CCHC-type"/>
    <property type="match status" value="2"/>
</dbReference>
<feature type="region of interest" description="Disordered" evidence="2">
    <location>
        <begin position="140"/>
        <end position="182"/>
    </location>
</feature>
<dbReference type="GO" id="GO:0003676">
    <property type="term" value="F:nucleic acid binding"/>
    <property type="evidence" value="ECO:0007669"/>
    <property type="project" value="InterPro"/>
</dbReference>
<dbReference type="EMBL" id="BKCJ010006137">
    <property type="protein sequence ID" value="GEU70564.1"/>
    <property type="molecule type" value="Genomic_DNA"/>
</dbReference>
<gene>
    <name evidence="4" type="ORF">Tci_042542</name>
</gene>